<dbReference type="EMBL" id="WJXA01000013">
    <property type="protein sequence ID" value="KAF7120163.1"/>
    <property type="molecule type" value="Genomic_DNA"/>
</dbReference>
<evidence type="ECO:0000313" key="1">
    <source>
        <dbReference type="EMBL" id="KAF7120163.1"/>
    </source>
</evidence>
<name>A0A834L798_RHOSS</name>
<organism evidence="1 2">
    <name type="scientific">Rhododendron simsii</name>
    <name type="common">Sims's rhododendron</name>
    <dbReference type="NCBI Taxonomy" id="118357"/>
    <lineage>
        <taxon>Eukaryota</taxon>
        <taxon>Viridiplantae</taxon>
        <taxon>Streptophyta</taxon>
        <taxon>Embryophyta</taxon>
        <taxon>Tracheophyta</taxon>
        <taxon>Spermatophyta</taxon>
        <taxon>Magnoliopsida</taxon>
        <taxon>eudicotyledons</taxon>
        <taxon>Gunneridae</taxon>
        <taxon>Pentapetalae</taxon>
        <taxon>asterids</taxon>
        <taxon>Ericales</taxon>
        <taxon>Ericaceae</taxon>
        <taxon>Ericoideae</taxon>
        <taxon>Rhodoreae</taxon>
        <taxon>Rhododendron</taxon>
    </lineage>
</organism>
<dbReference type="OrthoDB" id="10504692at2759"/>
<comment type="caution">
    <text evidence="1">The sequence shown here is derived from an EMBL/GenBank/DDBJ whole genome shotgun (WGS) entry which is preliminary data.</text>
</comment>
<gene>
    <name evidence="1" type="ORF">RHSIM_Rhsim13G0185700</name>
</gene>
<protein>
    <submittedName>
        <fullName evidence="1">Uncharacterized protein</fullName>
    </submittedName>
</protein>
<proteinExistence type="predicted"/>
<evidence type="ECO:0000313" key="2">
    <source>
        <dbReference type="Proteomes" id="UP000626092"/>
    </source>
</evidence>
<accession>A0A834L798</accession>
<sequence>MNSPTPSWTMDKFRLLDPALRAPSSSSHISSAVVACPALSEALPLPWQTCLGVGIPSYMSCAHGLLSIKPVFEFVVNLMIPARGLYHRKVPMGRGDSNDPFVLEEDLDVQRLRRWNGVHNVAL</sequence>
<dbReference type="AlphaFoldDB" id="A0A834L798"/>
<keyword evidence="2" id="KW-1185">Reference proteome</keyword>
<reference evidence="1" key="1">
    <citation type="submission" date="2019-11" db="EMBL/GenBank/DDBJ databases">
        <authorList>
            <person name="Liu Y."/>
            <person name="Hou J."/>
            <person name="Li T.-Q."/>
            <person name="Guan C.-H."/>
            <person name="Wu X."/>
            <person name="Wu H.-Z."/>
            <person name="Ling F."/>
            <person name="Zhang R."/>
            <person name="Shi X.-G."/>
            <person name="Ren J.-P."/>
            <person name="Chen E.-F."/>
            <person name="Sun J.-M."/>
        </authorList>
    </citation>
    <scope>NUCLEOTIDE SEQUENCE</scope>
    <source>
        <strain evidence="1">Adult_tree_wgs_1</strain>
        <tissue evidence="1">Leaves</tissue>
    </source>
</reference>
<dbReference type="Proteomes" id="UP000626092">
    <property type="component" value="Unassembled WGS sequence"/>
</dbReference>